<dbReference type="Proteomes" id="UP000555448">
    <property type="component" value="Unassembled WGS sequence"/>
</dbReference>
<dbReference type="Pfam" id="PF06564">
    <property type="entry name" value="CBP_BcsQ"/>
    <property type="match status" value="1"/>
</dbReference>
<organism evidence="2 3">
    <name type="scientific">Novosphingobium chloroacetimidivorans</name>
    <dbReference type="NCBI Taxonomy" id="1428314"/>
    <lineage>
        <taxon>Bacteria</taxon>
        <taxon>Pseudomonadati</taxon>
        <taxon>Pseudomonadota</taxon>
        <taxon>Alphaproteobacteria</taxon>
        <taxon>Sphingomonadales</taxon>
        <taxon>Sphingomonadaceae</taxon>
        <taxon>Novosphingobium</taxon>
    </lineage>
</organism>
<accession>A0A7W7K853</accession>
<gene>
    <name evidence="2" type="ORF">HNO88_001346</name>
</gene>
<proteinExistence type="predicted"/>
<protein>
    <submittedName>
        <fullName evidence="2">Cellulose biosynthesis protein BcsQ</fullName>
    </submittedName>
</protein>
<dbReference type="SUPFAM" id="SSF52540">
    <property type="entry name" value="P-loop containing nucleoside triphosphate hydrolases"/>
    <property type="match status" value="1"/>
</dbReference>
<dbReference type="EMBL" id="JACHLR010000004">
    <property type="protein sequence ID" value="MBB4858032.1"/>
    <property type="molecule type" value="Genomic_DNA"/>
</dbReference>
<dbReference type="Gene3D" id="3.40.50.300">
    <property type="entry name" value="P-loop containing nucleotide triphosphate hydrolases"/>
    <property type="match status" value="1"/>
</dbReference>
<dbReference type="RefSeq" id="WP_184243325.1">
    <property type="nucleotide sequence ID" value="NZ_JACHLR010000004.1"/>
</dbReference>
<sequence length="271" mass="28056">MALVLCHSLKGGVGATFLAAHLAMGLSQLEGSDGVASPRGSGDVALMTTSTSDLTPLHLGLPPAQRLPSMGSLAEASVLVNGINLYCEPNALADADFLPRLEDAGYLSAASNRTLVIDVPAGERMLARRLMAHATVHVCPLMASPDCLALLPQLLDEAGDWGAARTAYVIGKLDETRKLARHVAAFAREVLGDRLIGKIRNDQAVPEALAMLQLLSRYAPASAALADARLIADTVGMILAEERQAALASEEQAAAPISSGPAARPGASRAA</sequence>
<evidence type="ECO:0000256" key="1">
    <source>
        <dbReference type="SAM" id="MobiDB-lite"/>
    </source>
</evidence>
<feature type="region of interest" description="Disordered" evidence="1">
    <location>
        <begin position="250"/>
        <end position="271"/>
    </location>
</feature>
<dbReference type="InterPro" id="IPR027417">
    <property type="entry name" value="P-loop_NTPase"/>
</dbReference>
<name>A0A7W7K853_9SPHN</name>
<reference evidence="2 3" key="1">
    <citation type="submission" date="2020-08" db="EMBL/GenBank/DDBJ databases">
        <title>Functional genomics of gut bacteria from endangered species of beetles.</title>
        <authorList>
            <person name="Carlos-Shanley C."/>
        </authorList>
    </citation>
    <scope>NUCLEOTIDE SEQUENCE [LARGE SCALE GENOMIC DNA]</scope>
    <source>
        <strain evidence="2 3">S00245</strain>
    </source>
</reference>
<comment type="caution">
    <text evidence="2">The sequence shown here is derived from an EMBL/GenBank/DDBJ whole genome shotgun (WGS) entry which is preliminary data.</text>
</comment>
<dbReference type="InterPro" id="IPR017746">
    <property type="entry name" value="Cellulose_synthase_operon_BcsQ"/>
</dbReference>
<evidence type="ECO:0000313" key="2">
    <source>
        <dbReference type="EMBL" id="MBB4858032.1"/>
    </source>
</evidence>
<keyword evidence="3" id="KW-1185">Reference proteome</keyword>
<evidence type="ECO:0000313" key="3">
    <source>
        <dbReference type="Proteomes" id="UP000555448"/>
    </source>
</evidence>
<dbReference type="AlphaFoldDB" id="A0A7W7K853"/>